<dbReference type="AlphaFoldDB" id="A0A6G1L711"/>
<evidence type="ECO:0000259" key="6">
    <source>
        <dbReference type="Pfam" id="PF02668"/>
    </source>
</evidence>
<sequence length="354" mass="40101">MTVVPTVGSLPHVYENQWPCPPASPDSAIGDLESPAATWKSGGLKVTPILSEGEYGFGAEVEGVDWSRPVSDGIVDRLVELQDKYAVLIFRRTGLENARHIAFTQQLGHQLEVNPFYFGVEQDRVKEPFLWDVINIQLDGSLVKPDGRRWHHSLGNALWHTDSSYHQQRAKYSLLLSHGNPERGGFYTHFADTRRAYAELPEEKKLELEDLVIEDDLWHSRLGSPAVYKEPTAAERAEKPPAYHKLVQEAPNGQKTLYLTAHAKSVVGLAIEGSQKLIWELIEHCTQPKYVFSMEWLDGGDMVWWDNRQSMHRANAYTPDMTARDVRRSTVIDDGPDAFGVSADGRRWSRSDRR</sequence>
<dbReference type="InterPro" id="IPR051178">
    <property type="entry name" value="TfdA_dioxygenase"/>
</dbReference>
<keyword evidence="2" id="KW-0479">Metal-binding</keyword>
<dbReference type="Pfam" id="PF02668">
    <property type="entry name" value="TauD"/>
    <property type="match status" value="1"/>
</dbReference>
<keyword evidence="3 7" id="KW-0223">Dioxygenase</keyword>
<gene>
    <name evidence="7" type="ORF">EJ03DRAFT_314234</name>
</gene>
<protein>
    <submittedName>
        <fullName evidence="7">Putative alpha-ketoglutarate-dependent 2,4-dichlorophenoxyacetate dioxygenase</fullName>
    </submittedName>
</protein>
<reference evidence="7" key="1">
    <citation type="journal article" date="2020" name="Stud. Mycol.">
        <title>101 Dothideomycetes genomes: a test case for predicting lifestyles and emergence of pathogens.</title>
        <authorList>
            <person name="Haridas S."/>
            <person name="Albert R."/>
            <person name="Binder M."/>
            <person name="Bloem J."/>
            <person name="Labutti K."/>
            <person name="Salamov A."/>
            <person name="Andreopoulos B."/>
            <person name="Baker S."/>
            <person name="Barry K."/>
            <person name="Bills G."/>
            <person name="Bluhm B."/>
            <person name="Cannon C."/>
            <person name="Castanera R."/>
            <person name="Culley D."/>
            <person name="Daum C."/>
            <person name="Ezra D."/>
            <person name="Gonzalez J."/>
            <person name="Henrissat B."/>
            <person name="Kuo A."/>
            <person name="Liang C."/>
            <person name="Lipzen A."/>
            <person name="Lutzoni F."/>
            <person name="Magnuson J."/>
            <person name="Mondo S."/>
            <person name="Nolan M."/>
            <person name="Ohm R."/>
            <person name="Pangilinan J."/>
            <person name="Park H.-J."/>
            <person name="Ramirez L."/>
            <person name="Alfaro M."/>
            <person name="Sun H."/>
            <person name="Tritt A."/>
            <person name="Yoshinaga Y."/>
            <person name="Zwiers L.-H."/>
            <person name="Turgeon B."/>
            <person name="Goodwin S."/>
            <person name="Spatafora J."/>
            <person name="Crous P."/>
            <person name="Grigoriev I."/>
        </authorList>
    </citation>
    <scope>NUCLEOTIDE SEQUENCE</scope>
    <source>
        <strain evidence="7">CBS 116005</strain>
    </source>
</reference>
<comment type="similarity">
    <text evidence="1">Belongs to the TfdA dioxygenase family.</text>
</comment>
<keyword evidence="4" id="KW-0560">Oxidoreductase</keyword>
<evidence type="ECO:0000256" key="3">
    <source>
        <dbReference type="ARBA" id="ARBA00022964"/>
    </source>
</evidence>
<dbReference type="Gene3D" id="3.60.130.10">
    <property type="entry name" value="Clavaminate synthase-like"/>
    <property type="match status" value="1"/>
</dbReference>
<dbReference type="OrthoDB" id="5818554at2759"/>
<evidence type="ECO:0000256" key="5">
    <source>
        <dbReference type="ARBA" id="ARBA00023004"/>
    </source>
</evidence>
<evidence type="ECO:0000313" key="7">
    <source>
        <dbReference type="EMBL" id="KAF2768349.1"/>
    </source>
</evidence>
<dbReference type="EMBL" id="ML995845">
    <property type="protein sequence ID" value="KAF2768349.1"/>
    <property type="molecule type" value="Genomic_DNA"/>
</dbReference>
<name>A0A6G1L711_9PEZI</name>
<dbReference type="Proteomes" id="UP000799436">
    <property type="component" value="Unassembled WGS sequence"/>
</dbReference>
<keyword evidence="8" id="KW-1185">Reference proteome</keyword>
<evidence type="ECO:0000256" key="4">
    <source>
        <dbReference type="ARBA" id="ARBA00023002"/>
    </source>
</evidence>
<dbReference type="PANTHER" id="PTHR43779:SF3">
    <property type="entry name" value="(3R)-3-[(CARBOXYMETHYL)AMINO]FATTY ACID OXYGENASE_DECARBOXYLASE"/>
    <property type="match status" value="1"/>
</dbReference>
<dbReference type="GO" id="GO:0051213">
    <property type="term" value="F:dioxygenase activity"/>
    <property type="evidence" value="ECO:0007669"/>
    <property type="project" value="UniProtKB-KW"/>
</dbReference>
<keyword evidence="5" id="KW-0408">Iron</keyword>
<dbReference type="GO" id="GO:0046872">
    <property type="term" value="F:metal ion binding"/>
    <property type="evidence" value="ECO:0007669"/>
    <property type="project" value="UniProtKB-KW"/>
</dbReference>
<dbReference type="InterPro" id="IPR042098">
    <property type="entry name" value="TauD-like_sf"/>
</dbReference>
<proteinExistence type="inferred from homology"/>
<dbReference type="InterPro" id="IPR003819">
    <property type="entry name" value="TauD/TfdA-like"/>
</dbReference>
<dbReference type="SUPFAM" id="SSF51197">
    <property type="entry name" value="Clavaminate synthase-like"/>
    <property type="match status" value="1"/>
</dbReference>
<dbReference type="PANTHER" id="PTHR43779">
    <property type="entry name" value="DIOXYGENASE RV0097-RELATED"/>
    <property type="match status" value="1"/>
</dbReference>
<feature type="domain" description="TauD/TfdA-like" evidence="6">
    <location>
        <begin position="56"/>
        <end position="329"/>
    </location>
</feature>
<evidence type="ECO:0000313" key="8">
    <source>
        <dbReference type="Proteomes" id="UP000799436"/>
    </source>
</evidence>
<accession>A0A6G1L711</accession>
<organism evidence="7 8">
    <name type="scientific">Teratosphaeria nubilosa</name>
    <dbReference type="NCBI Taxonomy" id="161662"/>
    <lineage>
        <taxon>Eukaryota</taxon>
        <taxon>Fungi</taxon>
        <taxon>Dikarya</taxon>
        <taxon>Ascomycota</taxon>
        <taxon>Pezizomycotina</taxon>
        <taxon>Dothideomycetes</taxon>
        <taxon>Dothideomycetidae</taxon>
        <taxon>Mycosphaerellales</taxon>
        <taxon>Teratosphaeriaceae</taxon>
        <taxon>Teratosphaeria</taxon>
    </lineage>
</organism>
<evidence type="ECO:0000256" key="2">
    <source>
        <dbReference type="ARBA" id="ARBA00022723"/>
    </source>
</evidence>
<evidence type="ECO:0000256" key="1">
    <source>
        <dbReference type="ARBA" id="ARBA00005896"/>
    </source>
</evidence>